<keyword evidence="2" id="KW-0732">Signal</keyword>
<evidence type="ECO:0000256" key="1">
    <source>
        <dbReference type="SAM" id="MobiDB-lite"/>
    </source>
</evidence>
<feature type="compositionally biased region" description="Basic and acidic residues" evidence="1">
    <location>
        <begin position="215"/>
        <end position="226"/>
    </location>
</feature>
<evidence type="ECO:0000256" key="2">
    <source>
        <dbReference type="SAM" id="SignalP"/>
    </source>
</evidence>
<keyword evidence="4" id="KW-1185">Reference proteome</keyword>
<dbReference type="EMBL" id="SRLO01004771">
    <property type="protein sequence ID" value="TNN30184.1"/>
    <property type="molecule type" value="Genomic_DNA"/>
</dbReference>
<evidence type="ECO:0000313" key="4">
    <source>
        <dbReference type="Proteomes" id="UP000314294"/>
    </source>
</evidence>
<feature type="chain" id="PRO_5021245764" evidence="2">
    <location>
        <begin position="30"/>
        <end position="226"/>
    </location>
</feature>
<organism evidence="3 4">
    <name type="scientific">Liparis tanakae</name>
    <name type="common">Tanaka's snailfish</name>
    <dbReference type="NCBI Taxonomy" id="230148"/>
    <lineage>
        <taxon>Eukaryota</taxon>
        <taxon>Metazoa</taxon>
        <taxon>Chordata</taxon>
        <taxon>Craniata</taxon>
        <taxon>Vertebrata</taxon>
        <taxon>Euteleostomi</taxon>
        <taxon>Actinopterygii</taxon>
        <taxon>Neopterygii</taxon>
        <taxon>Teleostei</taxon>
        <taxon>Neoteleostei</taxon>
        <taxon>Acanthomorphata</taxon>
        <taxon>Eupercaria</taxon>
        <taxon>Perciformes</taxon>
        <taxon>Cottioidei</taxon>
        <taxon>Cottales</taxon>
        <taxon>Liparidae</taxon>
        <taxon>Liparis</taxon>
    </lineage>
</organism>
<protein>
    <submittedName>
        <fullName evidence="3">Uncharacterized protein</fullName>
    </submittedName>
</protein>
<feature type="region of interest" description="Disordered" evidence="1">
    <location>
        <begin position="143"/>
        <end position="226"/>
    </location>
</feature>
<reference evidence="3 4" key="1">
    <citation type="submission" date="2019-03" db="EMBL/GenBank/DDBJ databases">
        <title>First draft genome of Liparis tanakae, snailfish: a comprehensive survey of snailfish specific genes.</title>
        <authorList>
            <person name="Kim W."/>
            <person name="Song I."/>
            <person name="Jeong J.-H."/>
            <person name="Kim D."/>
            <person name="Kim S."/>
            <person name="Ryu S."/>
            <person name="Song J.Y."/>
            <person name="Lee S.K."/>
        </authorList>
    </citation>
    <scope>NUCLEOTIDE SEQUENCE [LARGE SCALE GENOMIC DNA]</scope>
    <source>
        <tissue evidence="3">Muscle</tissue>
    </source>
</reference>
<gene>
    <name evidence="3" type="ORF">EYF80_059665</name>
</gene>
<comment type="caution">
    <text evidence="3">The sequence shown here is derived from an EMBL/GenBank/DDBJ whole genome shotgun (WGS) entry which is preliminary data.</text>
</comment>
<dbReference type="AlphaFoldDB" id="A0A4Z2EP03"/>
<name>A0A4Z2EP03_9TELE</name>
<accession>A0A4Z2EP03</accession>
<sequence>MINSNDKGLEFLIHFLSVVVWLPSSPVRSVPPPPHAGGKCSHICEFPWQTPRKNMMKPAGRGRGWRAASRDSIFLISGTKTSSTSQPAQQDTISPFLCCLCCSLPGNCSTCETLMTRPRRAAGPLRARHYRCMGRRWERTNGANGDAFSGERPPHRHAQPEKWSWKAQRGTEETSGGRRGCREVKIPEPSSFPLSGSFRSQRKQLFISGTSNLTPERRRAGEHEKR</sequence>
<dbReference type="Proteomes" id="UP000314294">
    <property type="component" value="Unassembled WGS sequence"/>
</dbReference>
<feature type="compositionally biased region" description="Basic and acidic residues" evidence="1">
    <location>
        <begin position="158"/>
        <end position="186"/>
    </location>
</feature>
<proteinExistence type="predicted"/>
<evidence type="ECO:0000313" key="3">
    <source>
        <dbReference type="EMBL" id="TNN30184.1"/>
    </source>
</evidence>
<feature type="signal peptide" evidence="2">
    <location>
        <begin position="1"/>
        <end position="29"/>
    </location>
</feature>